<dbReference type="AlphaFoldDB" id="W2QE96"/>
<gene>
    <name evidence="1" type="ORF">PPTG_22706</name>
</gene>
<dbReference type="VEuPathDB" id="FungiDB:PPTG_22706"/>
<organism evidence="1 2">
    <name type="scientific">Phytophthora nicotianae (strain INRA-310)</name>
    <name type="common">Phytophthora parasitica</name>
    <dbReference type="NCBI Taxonomy" id="761204"/>
    <lineage>
        <taxon>Eukaryota</taxon>
        <taxon>Sar</taxon>
        <taxon>Stramenopiles</taxon>
        <taxon>Oomycota</taxon>
        <taxon>Peronosporomycetes</taxon>
        <taxon>Peronosporales</taxon>
        <taxon>Peronosporaceae</taxon>
        <taxon>Phytophthora</taxon>
    </lineage>
</organism>
<sequence length="57" mass="6346">MLLHPSLKNQDLIIDPEQPHLRMDEAAVARNIASVKEAVLKRLRALMLTKSSGSTHT</sequence>
<dbReference type="RefSeq" id="XP_008904075.1">
    <property type="nucleotide sequence ID" value="XM_008905827.1"/>
</dbReference>
<dbReference type="Proteomes" id="UP000018817">
    <property type="component" value="Unassembled WGS sequence"/>
</dbReference>
<proteinExistence type="predicted"/>
<evidence type="ECO:0000313" key="1">
    <source>
        <dbReference type="EMBL" id="ETN10824.1"/>
    </source>
</evidence>
<name>W2QE96_PHYN3</name>
<dbReference type="GeneID" id="20191305"/>
<reference evidence="2" key="1">
    <citation type="submission" date="2011-12" db="EMBL/GenBank/DDBJ databases">
        <authorList>
            <consortium name="The Broad Institute Genome Sequencing Platform"/>
            <person name="Russ C."/>
            <person name="Tyler B."/>
            <person name="Panabieres F."/>
            <person name="Shan W."/>
            <person name="Tripathy S."/>
            <person name="Grunwald N."/>
            <person name="Machado M."/>
            <person name="Young S.K."/>
            <person name="Zeng Q."/>
            <person name="Gargeya S."/>
            <person name="Fitzgerald M."/>
            <person name="Haas B."/>
            <person name="Abouelleil A."/>
            <person name="Alvarado L."/>
            <person name="Arachchi H.M."/>
            <person name="Berlin A."/>
            <person name="Chapman S.B."/>
            <person name="Gearin G."/>
            <person name="Goldberg J."/>
            <person name="Griggs A."/>
            <person name="Gujja S."/>
            <person name="Hansen M."/>
            <person name="Heiman D."/>
            <person name="Howarth C."/>
            <person name="Larimer J."/>
            <person name="Lui A."/>
            <person name="MacDonald P.J.P."/>
            <person name="McCowen C."/>
            <person name="Montmayeur A."/>
            <person name="Murphy C."/>
            <person name="Neiman D."/>
            <person name="Pearson M."/>
            <person name="Priest M."/>
            <person name="Roberts A."/>
            <person name="Saif S."/>
            <person name="Shea T."/>
            <person name="Sisk P."/>
            <person name="Stolte C."/>
            <person name="Sykes S."/>
            <person name="Wortman J."/>
            <person name="Nusbaum C."/>
            <person name="Birren B."/>
        </authorList>
    </citation>
    <scope>NUCLEOTIDE SEQUENCE [LARGE SCALE GENOMIC DNA]</scope>
    <source>
        <strain evidence="2">INRA-310</strain>
    </source>
</reference>
<evidence type="ECO:0000313" key="2">
    <source>
        <dbReference type="Proteomes" id="UP000018817"/>
    </source>
</evidence>
<accession>W2QE96</accession>
<protein>
    <submittedName>
        <fullName evidence="1">Uncharacterized protein</fullName>
    </submittedName>
</protein>
<reference evidence="1 2" key="2">
    <citation type="submission" date="2013-11" db="EMBL/GenBank/DDBJ databases">
        <title>The Genome Sequence of Phytophthora parasitica INRA-310.</title>
        <authorList>
            <consortium name="The Broad Institute Genomics Platform"/>
            <person name="Russ C."/>
            <person name="Tyler B."/>
            <person name="Panabieres F."/>
            <person name="Shan W."/>
            <person name="Tripathy S."/>
            <person name="Grunwald N."/>
            <person name="Machado M."/>
            <person name="Johnson C.S."/>
            <person name="Arredondo F."/>
            <person name="Hong C."/>
            <person name="Coffey M."/>
            <person name="Young S.K."/>
            <person name="Zeng Q."/>
            <person name="Gargeya S."/>
            <person name="Fitzgerald M."/>
            <person name="Abouelleil A."/>
            <person name="Alvarado L."/>
            <person name="Chapman S.B."/>
            <person name="Gainer-Dewar J."/>
            <person name="Goldberg J."/>
            <person name="Griggs A."/>
            <person name="Gujja S."/>
            <person name="Hansen M."/>
            <person name="Howarth C."/>
            <person name="Imamovic A."/>
            <person name="Ireland A."/>
            <person name="Larimer J."/>
            <person name="McCowan C."/>
            <person name="Murphy C."/>
            <person name="Pearson M."/>
            <person name="Poon T.W."/>
            <person name="Priest M."/>
            <person name="Roberts A."/>
            <person name="Saif S."/>
            <person name="Shea T."/>
            <person name="Sykes S."/>
            <person name="Wortman J."/>
            <person name="Nusbaum C."/>
            <person name="Birren B."/>
        </authorList>
    </citation>
    <scope>NUCLEOTIDE SEQUENCE [LARGE SCALE GENOMIC DNA]</scope>
    <source>
        <strain evidence="1 2">INRA-310</strain>
    </source>
</reference>
<dbReference type="EMBL" id="KI669581">
    <property type="protein sequence ID" value="ETN10824.1"/>
    <property type="molecule type" value="Genomic_DNA"/>
</dbReference>